<protein>
    <submittedName>
        <fullName evidence="2">FHA domain protein</fullName>
    </submittedName>
</protein>
<dbReference type="AlphaFoldDB" id="A6FZS5"/>
<feature type="domain" description="FHA" evidence="1">
    <location>
        <begin position="45"/>
        <end position="94"/>
    </location>
</feature>
<dbReference type="InterPro" id="IPR050923">
    <property type="entry name" value="Cell_Proc_Reg/RNA_Proc"/>
</dbReference>
<proteinExistence type="predicted"/>
<gene>
    <name evidence="2" type="ORF">PPSIR1_28263</name>
</gene>
<dbReference type="PANTHER" id="PTHR23308">
    <property type="entry name" value="NUCLEAR INHIBITOR OF PROTEIN PHOSPHATASE-1"/>
    <property type="match status" value="1"/>
</dbReference>
<dbReference type="eggNOG" id="COG1716">
    <property type="taxonomic scope" value="Bacteria"/>
</dbReference>
<dbReference type="SMART" id="SM00240">
    <property type="entry name" value="FHA"/>
    <property type="match status" value="1"/>
</dbReference>
<comment type="caution">
    <text evidence="2">The sequence shown here is derived from an EMBL/GenBank/DDBJ whole genome shotgun (WGS) entry which is preliminary data.</text>
</comment>
<dbReference type="SUPFAM" id="SSF49879">
    <property type="entry name" value="SMAD/FHA domain"/>
    <property type="match status" value="1"/>
</dbReference>
<evidence type="ECO:0000313" key="2">
    <source>
        <dbReference type="EMBL" id="EDM80881.1"/>
    </source>
</evidence>
<dbReference type="CDD" id="cd00060">
    <property type="entry name" value="FHA"/>
    <property type="match status" value="1"/>
</dbReference>
<name>A6FZS5_9BACT</name>
<dbReference type="Pfam" id="PF00498">
    <property type="entry name" value="FHA"/>
    <property type="match status" value="1"/>
</dbReference>
<dbReference type="InterPro" id="IPR008984">
    <property type="entry name" value="SMAD_FHA_dom_sf"/>
</dbReference>
<accession>A6FZS5</accession>
<dbReference type="Proteomes" id="UP000005801">
    <property type="component" value="Unassembled WGS sequence"/>
</dbReference>
<keyword evidence="3" id="KW-1185">Reference proteome</keyword>
<evidence type="ECO:0000259" key="1">
    <source>
        <dbReference type="PROSITE" id="PS50006"/>
    </source>
</evidence>
<dbReference type="STRING" id="391625.PPSIR1_28263"/>
<dbReference type="Gene3D" id="2.60.200.20">
    <property type="match status" value="1"/>
</dbReference>
<dbReference type="RefSeq" id="WP_006969974.1">
    <property type="nucleotide sequence ID" value="NZ_ABCS01000007.1"/>
</dbReference>
<reference evidence="2 3" key="1">
    <citation type="submission" date="2007-06" db="EMBL/GenBank/DDBJ databases">
        <authorList>
            <person name="Shimkets L."/>
            <person name="Ferriera S."/>
            <person name="Johnson J."/>
            <person name="Kravitz S."/>
            <person name="Beeson K."/>
            <person name="Sutton G."/>
            <person name="Rogers Y.-H."/>
            <person name="Friedman R."/>
            <person name="Frazier M."/>
            <person name="Venter J.C."/>
        </authorList>
    </citation>
    <scope>NUCLEOTIDE SEQUENCE [LARGE SCALE GENOMIC DNA]</scope>
    <source>
        <strain evidence="2 3">SIR-1</strain>
    </source>
</reference>
<dbReference type="InterPro" id="IPR000253">
    <property type="entry name" value="FHA_dom"/>
</dbReference>
<sequence>MDATLPTRPGRAGYPRMTPTCGSFGAVAVLEDMATGARHWLSPRHLLGRAPNCQLRIREPRVSGFHAELLWDGRSWRLQDLGSRNGTTLGERRLAVGEQVELTRGAELTLAGRVSFRLVDDSAPSLIATSPDGETRTAEDGLLVLPNEESPELTLYMELDGRWVVESSSGSAELEGEQTLFAGGKPWRVSLPNTLPETREIDNERRIHAFSHRFFVSRDGEHIELSLVSPEGSESVRIEPRAHLALLLVLARVRLEDAEAGLPESEHGWVHREDLPRKLGVEPHLPNLWIHRARKQLAKLGFRDAATVIERRANGTQLRLSVRRIEIADA</sequence>
<dbReference type="OrthoDB" id="7869657at2"/>
<organism evidence="2 3">
    <name type="scientific">Plesiocystis pacifica SIR-1</name>
    <dbReference type="NCBI Taxonomy" id="391625"/>
    <lineage>
        <taxon>Bacteria</taxon>
        <taxon>Pseudomonadati</taxon>
        <taxon>Myxococcota</taxon>
        <taxon>Polyangia</taxon>
        <taxon>Nannocystales</taxon>
        <taxon>Nannocystaceae</taxon>
        <taxon>Plesiocystis</taxon>
    </lineage>
</organism>
<evidence type="ECO:0000313" key="3">
    <source>
        <dbReference type="Proteomes" id="UP000005801"/>
    </source>
</evidence>
<dbReference type="PROSITE" id="PS50006">
    <property type="entry name" value="FHA_DOMAIN"/>
    <property type="match status" value="1"/>
</dbReference>
<dbReference type="EMBL" id="ABCS01000007">
    <property type="protein sequence ID" value="EDM80881.1"/>
    <property type="molecule type" value="Genomic_DNA"/>
</dbReference>